<comment type="subunit">
    <text evidence="4">Homodimer.</text>
</comment>
<dbReference type="EMBL" id="CP145316">
    <property type="protein sequence ID" value="XAM18848.1"/>
    <property type="molecule type" value="Genomic_DNA"/>
</dbReference>
<dbReference type="InterPro" id="IPR015422">
    <property type="entry name" value="PyrdxlP-dep_Trfase_small"/>
</dbReference>
<feature type="domain" description="Aminotransferase class I/classII large" evidence="13">
    <location>
        <begin position="35"/>
        <end position="380"/>
    </location>
</feature>
<dbReference type="PANTHER" id="PTHR13693:SF100">
    <property type="entry name" value="8-AMINO-7-OXONONANOATE SYNTHASE"/>
    <property type="match status" value="1"/>
</dbReference>
<gene>
    <name evidence="14" type="ORF">V3I05_03985</name>
</gene>
<keyword evidence="15" id="KW-1185">Reference proteome</keyword>
<reference evidence="14 15" key="1">
    <citation type="submission" date="2024-02" db="EMBL/GenBank/DDBJ databases">
        <title>Genome and pathogenicity analysis of Helicobacter mastomyrinus isolated from mice.</title>
        <authorList>
            <person name="Zhu L."/>
        </authorList>
    </citation>
    <scope>NUCLEOTIDE SEQUENCE [LARGE SCALE GENOMIC DNA]</scope>
    <source>
        <strain evidence="14 15">Hm-17</strain>
    </source>
</reference>
<evidence type="ECO:0000256" key="5">
    <source>
        <dbReference type="ARBA" id="ARBA00013187"/>
    </source>
</evidence>
<accession>A0ABZ3F6R5</accession>
<evidence type="ECO:0000256" key="11">
    <source>
        <dbReference type="ARBA" id="ARBA00047715"/>
    </source>
</evidence>
<keyword evidence="14" id="KW-0032">Aminotransferase</keyword>
<dbReference type="SUPFAM" id="SSF53383">
    <property type="entry name" value="PLP-dependent transferases"/>
    <property type="match status" value="1"/>
</dbReference>
<dbReference type="Pfam" id="PF00155">
    <property type="entry name" value="Aminotran_1_2"/>
    <property type="match status" value="1"/>
</dbReference>
<dbReference type="Gene3D" id="3.40.640.10">
    <property type="entry name" value="Type I PLP-dependent aspartate aminotransferase-like (Major domain)"/>
    <property type="match status" value="1"/>
</dbReference>
<evidence type="ECO:0000256" key="7">
    <source>
        <dbReference type="ARBA" id="ARBA00022756"/>
    </source>
</evidence>
<evidence type="ECO:0000256" key="6">
    <source>
        <dbReference type="ARBA" id="ARBA00022679"/>
    </source>
</evidence>
<dbReference type="RefSeq" id="WP_343354087.1">
    <property type="nucleotide sequence ID" value="NZ_CP145316.1"/>
</dbReference>
<dbReference type="InterPro" id="IPR050087">
    <property type="entry name" value="AON_synthase_class-II"/>
</dbReference>
<evidence type="ECO:0000256" key="9">
    <source>
        <dbReference type="ARBA" id="ARBA00032610"/>
    </source>
</evidence>
<evidence type="ECO:0000313" key="14">
    <source>
        <dbReference type="EMBL" id="XAM18848.1"/>
    </source>
</evidence>
<dbReference type="EC" id="2.3.1.47" evidence="5"/>
<evidence type="ECO:0000256" key="12">
    <source>
        <dbReference type="RuleBase" id="RU003693"/>
    </source>
</evidence>
<keyword evidence="8 12" id="KW-0663">Pyridoxal phosphate</keyword>
<evidence type="ECO:0000259" key="13">
    <source>
        <dbReference type="Pfam" id="PF00155"/>
    </source>
</evidence>
<comment type="pathway">
    <text evidence="2">Cofactor biosynthesis; biotin biosynthesis.</text>
</comment>
<dbReference type="InterPro" id="IPR015424">
    <property type="entry name" value="PyrdxlP-dep_Trfase"/>
</dbReference>
<comment type="similarity">
    <text evidence="3">Belongs to the class-II pyridoxal-phosphate-dependent aminotransferase family. BioF subfamily.</text>
</comment>
<evidence type="ECO:0000256" key="2">
    <source>
        <dbReference type="ARBA" id="ARBA00004746"/>
    </source>
</evidence>
<proteinExistence type="inferred from homology"/>
<name>A0ABZ3F6R5_9HELI</name>
<evidence type="ECO:0000256" key="10">
    <source>
        <dbReference type="ARBA" id="ARBA00033381"/>
    </source>
</evidence>
<dbReference type="Proteomes" id="UP001434737">
    <property type="component" value="Chromosome"/>
</dbReference>
<protein>
    <recommendedName>
        <fullName evidence="5">8-amino-7-oxononanoate synthase</fullName>
        <ecNumber evidence="5">2.3.1.47</ecNumber>
    </recommendedName>
    <alternativeName>
        <fullName evidence="9">7-keto-8-amino-pelargonic acid synthase</fullName>
    </alternativeName>
    <alternativeName>
        <fullName evidence="10">8-amino-7-ketopelargonate synthase</fullName>
    </alternativeName>
</protein>
<dbReference type="PROSITE" id="PS00599">
    <property type="entry name" value="AA_TRANSFER_CLASS_2"/>
    <property type="match status" value="1"/>
</dbReference>
<dbReference type="InterPro" id="IPR004839">
    <property type="entry name" value="Aminotransferase_I/II_large"/>
</dbReference>
<dbReference type="InterPro" id="IPR001917">
    <property type="entry name" value="Aminotrans_II_pyridoxalP_BS"/>
</dbReference>
<dbReference type="GO" id="GO:0008483">
    <property type="term" value="F:transaminase activity"/>
    <property type="evidence" value="ECO:0007669"/>
    <property type="project" value="UniProtKB-KW"/>
</dbReference>
<sequence length="381" mass="42959">MPLDTILADLKTQGNYRRLKTLTHEGQYVYFKGQKLLNLAGNDYLHLTKDEGLKDEFLRQLDAKDFYLSSSSSRSLSGNFSIYEKFESSLAKSFQNKEVLHFNSGYHLNLSCIQALSTLPNTLLIADKLIHASVIDGLRLGGSRFLRFKHNDLESLENLLKQYHKDYEHMIIITEALFSMNGDFAPLKELTEFKKRYQNILLYVDEAHSVGCFDESGLGYAKSLGLDKKIDFLVFTFGKAIASVGACMLCSSDFKAFFINKARAFIYSTALPPLNVAWSHFIFANLARFHNQRQNLHNISHFFKDALLKQGFKILGDEYIISLLCGSNAKADMISNNLLQGGIFAPAIKEPTIPKGTSRIRFSLNAALNEAHIESIIKALL</sequence>
<organism evidence="14 15">
    <name type="scientific">Helicobacter mastomyrinus</name>
    <dbReference type="NCBI Taxonomy" id="287948"/>
    <lineage>
        <taxon>Bacteria</taxon>
        <taxon>Pseudomonadati</taxon>
        <taxon>Campylobacterota</taxon>
        <taxon>Epsilonproteobacteria</taxon>
        <taxon>Campylobacterales</taxon>
        <taxon>Helicobacteraceae</taxon>
        <taxon>Helicobacter</taxon>
    </lineage>
</organism>
<comment type="cofactor">
    <cofactor evidence="1 12">
        <name>pyridoxal 5'-phosphate</name>
        <dbReference type="ChEBI" id="CHEBI:597326"/>
    </cofactor>
</comment>
<evidence type="ECO:0000313" key="15">
    <source>
        <dbReference type="Proteomes" id="UP001434737"/>
    </source>
</evidence>
<evidence type="ECO:0000256" key="4">
    <source>
        <dbReference type="ARBA" id="ARBA00011738"/>
    </source>
</evidence>
<keyword evidence="7" id="KW-0093">Biotin biosynthesis</keyword>
<evidence type="ECO:0000256" key="8">
    <source>
        <dbReference type="ARBA" id="ARBA00022898"/>
    </source>
</evidence>
<dbReference type="Gene3D" id="3.90.1150.10">
    <property type="entry name" value="Aspartate Aminotransferase, domain 1"/>
    <property type="match status" value="1"/>
</dbReference>
<comment type="catalytic activity">
    <reaction evidence="11">
        <text>6-carboxyhexanoyl-[ACP] + L-alanine + H(+) = (8S)-8-amino-7-oxononanoate + holo-[ACP] + CO2</text>
        <dbReference type="Rhea" id="RHEA:42288"/>
        <dbReference type="Rhea" id="RHEA-COMP:9685"/>
        <dbReference type="Rhea" id="RHEA-COMP:9955"/>
        <dbReference type="ChEBI" id="CHEBI:15378"/>
        <dbReference type="ChEBI" id="CHEBI:16526"/>
        <dbReference type="ChEBI" id="CHEBI:57972"/>
        <dbReference type="ChEBI" id="CHEBI:64479"/>
        <dbReference type="ChEBI" id="CHEBI:78846"/>
        <dbReference type="ChEBI" id="CHEBI:149468"/>
        <dbReference type="EC" id="2.3.1.47"/>
    </reaction>
</comment>
<keyword evidence="6" id="KW-0808">Transferase</keyword>
<evidence type="ECO:0000256" key="3">
    <source>
        <dbReference type="ARBA" id="ARBA00010008"/>
    </source>
</evidence>
<dbReference type="PANTHER" id="PTHR13693">
    <property type="entry name" value="CLASS II AMINOTRANSFERASE/8-AMINO-7-OXONONANOATE SYNTHASE"/>
    <property type="match status" value="1"/>
</dbReference>
<evidence type="ECO:0000256" key="1">
    <source>
        <dbReference type="ARBA" id="ARBA00001933"/>
    </source>
</evidence>
<dbReference type="InterPro" id="IPR015421">
    <property type="entry name" value="PyrdxlP-dep_Trfase_major"/>
</dbReference>